<organism evidence="2 3">
    <name type="scientific">Monilinia fructicola</name>
    <name type="common">Brown rot fungus</name>
    <name type="synonym">Ciboria fructicola</name>
    <dbReference type="NCBI Taxonomy" id="38448"/>
    <lineage>
        <taxon>Eukaryota</taxon>
        <taxon>Fungi</taxon>
        <taxon>Dikarya</taxon>
        <taxon>Ascomycota</taxon>
        <taxon>Pezizomycotina</taxon>
        <taxon>Leotiomycetes</taxon>
        <taxon>Helotiales</taxon>
        <taxon>Sclerotiniaceae</taxon>
        <taxon>Monilinia</taxon>
    </lineage>
</organism>
<dbReference type="AlphaFoldDB" id="A0A5M9JWC0"/>
<feature type="compositionally biased region" description="Basic and acidic residues" evidence="1">
    <location>
        <begin position="135"/>
        <end position="145"/>
    </location>
</feature>
<accession>A0A5M9JWC0</accession>
<dbReference type="EMBL" id="VICG01000004">
    <property type="protein sequence ID" value="KAA8572930.1"/>
    <property type="molecule type" value="Genomic_DNA"/>
</dbReference>
<protein>
    <submittedName>
        <fullName evidence="2">Uncharacterized protein</fullName>
    </submittedName>
</protein>
<reference evidence="2 3" key="1">
    <citation type="submission" date="2019-06" db="EMBL/GenBank/DDBJ databases">
        <title>Genome Sequence of the Brown Rot Fungal Pathogen Monilinia fructicola.</title>
        <authorList>
            <person name="De Miccolis Angelini R.M."/>
            <person name="Landi L."/>
            <person name="Abate D."/>
            <person name="Pollastro S."/>
            <person name="Romanazzi G."/>
            <person name="Faretra F."/>
        </authorList>
    </citation>
    <scope>NUCLEOTIDE SEQUENCE [LARGE SCALE GENOMIC DNA]</scope>
    <source>
        <strain evidence="2 3">Mfrc123</strain>
    </source>
</reference>
<sequence length="145" mass="16149">MVNSSSKVALNFFLYHENRKMYPPTNQSSIITNDISARPKKQKTSFLHAMSLMSSTKSVMPLRLLANLTLSRAIKSPLPLPPLACPLPQNFRLLLRNDRVRYESPRISHGFGAVVPVNRGPMIAAKGKSSSSIASEEKNKKKKTE</sequence>
<evidence type="ECO:0000313" key="3">
    <source>
        <dbReference type="Proteomes" id="UP000322873"/>
    </source>
</evidence>
<feature type="region of interest" description="Disordered" evidence="1">
    <location>
        <begin position="124"/>
        <end position="145"/>
    </location>
</feature>
<keyword evidence="3" id="KW-1185">Reference proteome</keyword>
<evidence type="ECO:0000256" key="1">
    <source>
        <dbReference type="SAM" id="MobiDB-lite"/>
    </source>
</evidence>
<feature type="compositionally biased region" description="Low complexity" evidence="1">
    <location>
        <begin position="124"/>
        <end position="134"/>
    </location>
</feature>
<proteinExistence type="predicted"/>
<comment type="caution">
    <text evidence="2">The sequence shown here is derived from an EMBL/GenBank/DDBJ whole genome shotgun (WGS) entry which is preliminary data.</text>
</comment>
<name>A0A5M9JWC0_MONFR</name>
<dbReference type="Proteomes" id="UP000322873">
    <property type="component" value="Unassembled WGS sequence"/>
</dbReference>
<gene>
    <name evidence="2" type="ORF">EYC84_003481</name>
</gene>
<evidence type="ECO:0000313" key="2">
    <source>
        <dbReference type="EMBL" id="KAA8572930.1"/>
    </source>
</evidence>